<dbReference type="EMBL" id="LAZR01029031">
    <property type="protein sequence ID" value="KKL60789.1"/>
    <property type="molecule type" value="Genomic_DNA"/>
</dbReference>
<organism evidence="1">
    <name type="scientific">marine sediment metagenome</name>
    <dbReference type="NCBI Taxonomy" id="412755"/>
    <lineage>
        <taxon>unclassified sequences</taxon>
        <taxon>metagenomes</taxon>
        <taxon>ecological metagenomes</taxon>
    </lineage>
</organism>
<dbReference type="AlphaFoldDB" id="A0A0F9DGN9"/>
<sequence length="58" mass="6868">MNDVIIHDIVDRTIEVQFNNEKISLPLNIQEQIDNYWLKLLKNGKTLRRGDVFTISVR</sequence>
<proteinExistence type="predicted"/>
<accession>A0A0F9DGN9</accession>
<comment type="caution">
    <text evidence="1">The sequence shown here is derived from an EMBL/GenBank/DDBJ whole genome shotgun (WGS) entry which is preliminary data.</text>
</comment>
<protein>
    <submittedName>
        <fullName evidence="1">Uncharacterized protein</fullName>
    </submittedName>
</protein>
<gene>
    <name evidence="1" type="ORF">LCGC14_2201810</name>
</gene>
<evidence type="ECO:0000313" key="1">
    <source>
        <dbReference type="EMBL" id="KKL60789.1"/>
    </source>
</evidence>
<name>A0A0F9DGN9_9ZZZZ</name>
<reference evidence="1" key="1">
    <citation type="journal article" date="2015" name="Nature">
        <title>Complex archaea that bridge the gap between prokaryotes and eukaryotes.</title>
        <authorList>
            <person name="Spang A."/>
            <person name="Saw J.H."/>
            <person name="Jorgensen S.L."/>
            <person name="Zaremba-Niedzwiedzka K."/>
            <person name="Martijn J."/>
            <person name="Lind A.E."/>
            <person name="van Eijk R."/>
            <person name="Schleper C."/>
            <person name="Guy L."/>
            <person name="Ettema T.J."/>
        </authorList>
    </citation>
    <scope>NUCLEOTIDE SEQUENCE</scope>
</reference>